<feature type="domain" description="Reverse transcriptase Ty1/copia-type" evidence="1">
    <location>
        <begin position="157"/>
        <end position="224"/>
    </location>
</feature>
<dbReference type="Pfam" id="PF14223">
    <property type="entry name" value="Retrotran_gag_2"/>
    <property type="match status" value="1"/>
</dbReference>
<dbReference type="AlphaFoldDB" id="A0A3Q7HMD9"/>
<dbReference type="OMA" id="IMDEGET"/>
<reference evidence="2" key="2">
    <citation type="submission" date="2019-01" db="UniProtKB">
        <authorList>
            <consortium name="EnsemblPlants"/>
        </authorList>
    </citation>
    <scope>IDENTIFICATION</scope>
    <source>
        <strain evidence="2">cv. Heinz 1706</strain>
    </source>
</reference>
<dbReference type="Gramene" id="Solyc08g016727.1.1">
    <property type="protein sequence ID" value="Solyc08g016727.1.1"/>
    <property type="gene ID" value="Solyc08g016727.1"/>
</dbReference>
<name>A0A3Q7HMD9_SOLLC</name>
<evidence type="ECO:0000259" key="1">
    <source>
        <dbReference type="Pfam" id="PF07727"/>
    </source>
</evidence>
<dbReference type="STRING" id="4081.A0A3Q7HMD9"/>
<accession>A0A3Q7HMD9</accession>
<protein>
    <recommendedName>
        <fullName evidence="1">Reverse transcriptase Ty1/copia-type domain-containing protein</fullName>
    </recommendedName>
</protein>
<reference evidence="2" key="1">
    <citation type="journal article" date="2012" name="Nature">
        <title>The tomato genome sequence provides insights into fleshy fruit evolution.</title>
        <authorList>
            <consortium name="Tomato Genome Consortium"/>
        </authorList>
    </citation>
    <scope>NUCLEOTIDE SEQUENCE [LARGE SCALE GENOMIC DNA]</scope>
    <source>
        <strain evidence="2">cv. Heinz 1706</strain>
    </source>
</reference>
<organism evidence="2">
    <name type="scientific">Solanum lycopersicum</name>
    <name type="common">Tomato</name>
    <name type="synonym">Lycopersicon esculentum</name>
    <dbReference type="NCBI Taxonomy" id="4081"/>
    <lineage>
        <taxon>Eukaryota</taxon>
        <taxon>Viridiplantae</taxon>
        <taxon>Streptophyta</taxon>
        <taxon>Embryophyta</taxon>
        <taxon>Tracheophyta</taxon>
        <taxon>Spermatophyta</taxon>
        <taxon>Magnoliopsida</taxon>
        <taxon>eudicotyledons</taxon>
        <taxon>Gunneridae</taxon>
        <taxon>Pentapetalae</taxon>
        <taxon>asterids</taxon>
        <taxon>lamiids</taxon>
        <taxon>Solanales</taxon>
        <taxon>Solanaceae</taxon>
        <taxon>Solanoideae</taxon>
        <taxon>Solaneae</taxon>
        <taxon>Solanum</taxon>
        <taxon>Solanum subgen. Lycopersicon</taxon>
    </lineage>
</organism>
<dbReference type="EnsemblPlants" id="Solyc08g016727.1.1">
    <property type="protein sequence ID" value="Solyc08g016727.1.1"/>
    <property type="gene ID" value="Solyc08g016727.1"/>
</dbReference>
<keyword evidence="3" id="KW-1185">Reference proteome</keyword>
<evidence type="ECO:0000313" key="3">
    <source>
        <dbReference type="Proteomes" id="UP000004994"/>
    </source>
</evidence>
<dbReference type="InParanoid" id="A0A3Q7HMD9"/>
<proteinExistence type="predicted"/>
<dbReference type="PANTHER" id="PTHR35317">
    <property type="entry name" value="OS04G0629600 PROTEIN"/>
    <property type="match status" value="1"/>
</dbReference>
<dbReference type="Pfam" id="PF07727">
    <property type="entry name" value="RVT_2"/>
    <property type="match status" value="1"/>
</dbReference>
<evidence type="ECO:0000313" key="2">
    <source>
        <dbReference type="EnsemblPlants" id="Solyc08g016727.1.1"/>
    </source>
</evidence>
<dbReference type="PANTHER" id="PTHR35317:SF35">
    <property type="entry name" value="DUF4219 DOMAIN-CONTAINING PROTEIN"/>
    <property type="match status" value="1"/>
</dbReference>
<sequence>MMRNMFWNIKMKTLFMSQDFWDLIEDGFTDVAELNAGEKRRLKEIIKKDSKSMFFIQQVIHKTIFSRILAATTSRYAWLILKTELQGSSKVITVKRQSLRRDFETLFMNNNESVQGFLSRVSGIEFDETKKRRIWLGDNKEIQVKGEGTIAVQTRQGSSYSLVCDFKSSMMRTIEMTYLEVLNYFLGLEVKKEEDGIFISQRKYATDLLKRFNMLNCKIVSTPTNVNEKLQLDNDSDWTGNVNDRKSISGNLFTLGSATITWNSKKQSTTTLSSSKAKYVVATSSTYQVLSLRKLLDDLHQEQKGSTKIFYTITLCYALTYVITNQGGC</sequence>
<dbReference type="Proteomes" id="UP000004994">
    <property type="component" value="Chromosome 8"/>
</dbReference>
<dbReference type="CDD" id="cd09272">
    <property type="entry name" value="RNase_HI_RT_Ty1"/>
    <property type="match status" value="1"/>
</dbReference>
<dbReference type="InterPro" id="IPR013103">
    <property type="entry name" value="RVT_2"/>
</dbReference>